<reference evidence="10" key="1">
    <citation type="submission" date="2023-05" db="EMBL/GenBank/DDBJ databases">
        <authorList>
            <person name="Zhang X."/>
        </authorList>
    </citation>
    <scope>NUCLEOTIDE SEQUENCE</scope>
    <source>
        <strain evidence="10">YF14B1</strain>
    </source>
</reference>
<dbReference type="InterPro" id="IPR036890">
    <property type="entry name" value="HATPase_C_sf"/>
</dbReference>
<dbReference type="SMART" id="SM00388">
    <property type="entry name" value="HisKA"/>
    <property type="match status" value="1"/>
</dbReference>
<evidence type="ECO:0000259" key="9">
    <source>
        <dbReference type="PROSITE" id="PS50109"/>
    </source>
</evidence>
<dbReference type="Gene3D" id="1.25.40.10">
    <property type="entry name" value="Tetratricopeptide repeat domain"/>
    <property type="match status" value="3"/>
</dbReference>
<evidence type="ECO:0000256" key="2">
    <source>
        <dbReference type="ARBA" id="ARBA00012438"/>
    </source>
</evidence>
<dbReference type="EC" id="2.7.13.3" evidence="2"/>
<keyword evidence="6" id="KW-0902">Two-component regulatory system</keyword>
<dbReference type="Gene3D" id="1.10.287.130">
    <property type="match status" value="1"/>
</dbReference>
<comment type="caution">
    <text evidence="10">The sequence shown here is derived from an EMBL/GenBank/DDBJ whole genome shotgun (WGS) entry which is preliminary data.</text>
</comment>
<dbReference type="AlphaFoldDB" id="A0AAE3QNL6"/>
<dbReference type="Proteomes" id="UP001241110">
    <property type="component" value="Unassembled WGS sequence"/>
</dbReference>
<accession>A0AAE3QNL6</accession>
<keyword evidence="4" id="KW-0808">Transferase</keyword>
<keyword evidence="3" id="KW-0597">Phosphoprotein</keyword>
<dbReference type="GO" id="GO:0000155">
    <property type="term" value="F:phosphorelay sensor kinase activity"/>
    <property type="evidence" value="ECO:0007669"/>
    <property type="project" value="InterPro"/>
</dbReference>
<name>A0AAE3QNL6_9BACT</name>
<feature type="repeat" description="TPR" evidence="7">
    <location>
        <begin position="124"/>
        <end position="157"/>
    </location>
</feature>
<dbReference type="PROSITE" id="PS50005">
    <property type="entry name" value="TPR"/>
    <property type="match status" value="5"/>
</dbReference>
<dbReference type="SUPFAM" id="SSF47384">
    <property type="entry name" value="Homodimeric domain of signal transducing histidine kinase"/>
    <property type="match status" value="1"/>
</dbReference>
<dbReference type="SMART" id="SM00028">
    <property type="entry name" value="TPR"/>
    <property type="match status" value="6"/>
</dbReference>
<dbReference type="PANTHER" id="PTHR43711:SF31">
    <property type="entry name" value="HISTIDINE KINASE"/>
    <property type="match status" value="1"/>
</dbReference>
<dbReference type="InterPro" id="IPR019734">
    <property type="entry name" value="TPR_rpt"/>
</dbReference>
<dbReference type="PANTHER" id="PTHR43711">
    <property type="entry name" value="TWO-COMPONENT HISTIDINE KINASE"/>
    <property type="match status" value="1"/>
</dbReference>
<dbReference type="InterPro" id="IPR036097">
    <property type="entry name" value="HisK_dim/P_sf"/>
</dbReference>
<comment type="catalytic activity">
    <reaction evidence="1">
        <text>ATP + protein L-histidine = ADP + protein N-phospho-L-histidine.</text>
        <dbReference type="EC" id="2.7.13.3"/>
    </reaction>
</comment>
<evidence type="ECO:0000256" key="5">
    <source>
        <dbReference type="ARBA" id="ARBA00022777"/>
    </source>
</evidence>
<dbReference type="Pfam" id="PF13424">
    <property type="entry name" value="TPR_12"/>
    <property type="match status" value="3"/>
</dbReference>
<dbReference type="InterPro" id="IPR003594">
    <property type="entry name" value="HATPase_dom"/>
</dbReference>
<evidence type="ECO:0000256" key="4">
    <source>
        <dbReference type="ARBA" id="ARBA00022679"/>
    </source>
</evidence>
<evidence type="ECO:0000256" key="6">
    <source>
        <dbReference type="ARBA" id="ARBA00023012"/>
    </source>
</evidence>
<feature type="repeat" description="TPR" evidence="7">
    <location>
        <begin position="204"/>
        <end position="237"/>
    </location>
</feature>
<dbReference type="InterPro" id="IPR050736">
    <property type="entry name" value="Sensor_HK_Regulatory"/>
</dbReference>
<evidence type="ECO:0000313" key="11">
    <source>
        <dbReference type="Proteomes" id="UP001241110"/>
    </source>
</evidence>
<protein>
    <recommendedName>
        <fullName evidence="2">histidine kinase</fullName>
        <ecNumber evidence="2">2.7.13.3</ecNumber>
    </recommendedName>
</protein>
<dbReference type="InterPro" id="IPR004358">
    <property type="entry name" value="Sig_transdc_His_kin-like_C"/>
</dbReference>
<keyword evidence="5" id="KW-0418">Kinase</keyword>
<feature type="transmembrane region" description="Helical" evidence="8">
    <location>
        <begin position="402"/>
        <end position="421"/>
    </location>
</feature>
<dbReference type="Pfam" id="PF02518">
    <property type="entry name" value="HATPase_c"/>
    <property type="match status" value="1"/>
</dbReference>
<proteinExistence type="predicted"/>
<dbReference type="PROSITE" id="PS50293">
    <property type="entry name" value="TPR_REGION"/>
    <property type="match status" value="2"/>
</dbReference>
<dbReference type="RefSeq" id="WP_313976953.1">
    <property type="nucleotide sequence ID" value="NZ_JASJOS010000003.1"/>
</dbReference>
<feature type="domain" description="Histidine kinase" evidence="9">
    <location>
        <begin position="475"/>
        <end position="693"/>
    </location>
</feature>
<feature type="transmembrane region" description="Helical" evidence="8">
    <location>
        <begin position="21"/>
        <end position="40"/>
    </location>
</feature>
<evidence type="ECO:0000256" key="3">
    <source>
        <dbReference type="ARBA" id="ARBA00022553"/>
    </source>
</evidence>
<feature type="repeat" description="TPR" evidence="7">
    <location>
        <begin position="244"/>
        <end position="277"/>
    </location>
</feature>
<dbReference type="InterPro" id="IPR003661">
    <property type="entry name" value="HisK_dim/P_dom"/>
</dbReference>
<keyword evidence="8" id="KW-1133">Transmembrane helix</keyword>
<keyword evidence="8" id="KW-0812">Transmembrane</keyword>
<feature type="repeat" description="TPR" evidence="7">
    <location>
        <begin position="284"/>
        <end position="317"/>
    </location>
</feature>
<dbReference type="PROSITE" id="PS50109">
    <property type="entry name" value="HIS_KIN"/>
    <property type="match status" value="1"/>
</dbReference>
<dbReference type="EMBL" id="JASJOS010000003">
    <property type="protein sequence ID" value="MDJ1480355.1"/>
    <property type="molecule type" value="Genomic_DNA"/>
</dbReference>
<organism evidence="10 11">
    <name type="scientific">Xanthocytophaga flava</name>
    <dbReference type="NCBI Taxonomy" id="3048013"/>
    <lineage>
        <taxon>Bacteria</taxon>
        <taxon>Pseudomonadati</taxon>
        <taxon>Bacteroidota</taxon>
        <taxon>Cytophagia</taxon>
        <taxon>Cytophagales</taxon>
        <taxon>Rhodocytophagaceae</taxon>
        <taxon>Xanthocytophaga</taxon>
    </lineage>
</organism>
<dbReference type="SMART" id="SM00387">
    <property type="entry name" value="HATPase_c"/>
    <property type="match status" value="1"/>
</dbReference>
<evidence type="ECO:0000256" key="1">
    <source>
        <dbReference type="ARBA" id="ARBA00000085"/>
    </source>
</evidence>
<sequence>MAVCLFSSFSLKNNYSHFRQIAGTLLVIAICIVNISGLVAQTPNVDTLNAQAQRLLENSPEQSLRLSLQSVQLALKTNYLSGHTKALNLAGLGYYHLNNYKKSLQYFSQALDKALVRRQDPEAGDAYEYLGQAYFGFGDYDQSLSLFFKSLRIREKIRDKKGTAQSLTLIGSVYEASGKLDKALEYYQKALKLWTTLEDATGLAIVYNHLGQLYDKRSEYSHALEYLTNSLSIYQKQKSERGISQALHSIGEVYFHQKKYDFAINYYFRALKREQRLQLLHAVARSYNSIAACYYETGKYQQAIFYYEKAIVKGRRAQTRDPLMNAYLGIASSQDALKNYKEAYSNHRIYSQIRDSIFDARTNVEIAEVEAKYLLENQQQEVELLRKEKRINTITLRENRNLTYLMGVLLVALLFLAIVLISRFRIKQRSSHLLENRNQIIYTQNVELQETNLKLIESEATLRSLIATKDKFFTIVSHDLRGPLNSLAGLFQVLIKHIDHFDKNELKKFVQDMNTSVKSVLDLVENLLHWSRTQRGGIRYEPELLLLDDIIHELIATVGVMASNKGVHLLVNVSSDNHIYADKNMLLFTLRNLVDNAIKFSHIGGNVIISTNYKDNLIEISITDNGIGISPNDLQKLFRIDTYHTTNGTANENGTGLGLILCQEFVNRNGGEIGVVSEVGKGTTFWFTVPAQVLVSTEGQ</sequence>
<gene>
    <name evidence="10" type="ORF">QNI16_07655</name>
</gene>
<dbReference type="SUPFAM" id="SSF48452">
    <property type="entry name" value="TPR-like"/>
    <property type="match status" value="2"/>
</dbReference>
<evidence type="ECO:0000256" key="8">
    <source>
        <dbReference type="SAM" id="Phobius"/>
    </source>
</evidence>
<dbReference type="CDD" id="cd00075">
    <property type="entry name" value="HATPase"/>
    <property type="match status" value="1"/>
</dbReference>
<evidence type="ECO:0000256" key="7">
    <source>
        <dbReference type="PROSITE-ProRule" id="PRU00339"/>
    </source>
</evidence>
<keyword evidence="8" id="KW-0472">Membrane</keyword>
<dbReference type="InterPro" id="IPR011990">
    <property type="entry name" value="TPR-like_helical_dom_sf"/>
</dbReference>
<evidence type="ECO:0000313" key="10">
    <source>
        <dbReference type="EMBL" id="MDJ1480355.1"/>
    </source>
</evidence>
<keyword evidence="7" id="KW-0802">TPR repeat</keyword>
<dbReference type="SUPFAM" id="SSF55874">
    <property type="entry name" value="ATPase domain of HSP90 chaperone/DNA topoisomerase II/histidine kinase"/>
    <property type="match status" value="1"/>
</dbReference>
<dbReference type="Gene3D" id="3.30.565.10">
    <property type="entry name" value="Histidine kinase-like ATPase, C-terminal domain"/>
    <property type="match status" value="1"/>
</dbReference>
<dbReference type="PRINTS" id="PR00344">
    <property type="entry name" value="BCTRLSENSOR"/>
</dbReference>
<dbReference type="InterPro" id="IPR005467">
    <property type="entry name" value="His_kinase_dom"/>
</dbReference>
<dbReference type="CDD" id="cd00082">
    <property type="entry name" value="HisKA"/>
    <property type="match status" value="1"/>
</dbReference>
<feature type="repeat" description="TPR" evidence="7">
    <location>
        <begin position="164"/>
        <end position="197"/>
    </location>
</feature>
<dbReference type="Pfam" id="PF00512">
    <property type="entry name" value="HisKA"/>
    <property type="match status" value="1"/>
</dbReference>